<protein>
    <submittedName>
        <fullName evidence="7">Sugar kinase</fullName>
    </submittedName>
</protein>
<dbReference type="CDD" id="cd01166">
    <property type="entry name" value="KdgK"/>
    <property type="match status" value="1"/>
</dbReference>
<keyword evidence="8" id="KW-1185">Reference proteome</keyword>
<dbReference type="GO" id="GO:0016301">
    <property type="term" value="F:kinase activity"/>
    <property type="evidence" value="ECO:0007669"/>
    <property type="project" value="UniProtKB-KW"/>
</dbReference>
<organism evidence="7 8">
    <name type="scientific">Hydrogeniiclostridium mannosilyticum</name>
    <dbReference type="NCBI Taxonomy" id="2764322"/>
    <lineage>
        <taxon>Bacteria</taxon>
        <taxon>Bacillati</taxon>
        <taxon>Bacillota</taxon>
        <taxon>Clostridia</taxon>
        <taxon>Eubacteriales</taxon>
        <taxon>Acutalibacteraceae</taxon>
        <taxon>Hydrogeniiclostridium</taxon>
    </lineage>
</organism>
<dbReference type="PANTHER" id="PTHR43085:SF1">
    <property type="entry name" value="PSEUDOURIDINE KINASE-RELATED"/>
    <property type="match status" value="1"/>
</dbReference>
<dbReference type="Pfam" id="PF00294">
    <property type="entry name" value="PfkB"/>
    <property type="match status" value="1"/>
</dbReference>
<keyword evidence="5" id="KW-0067">ATP-binding</keyword>
<dbReference type="InterPro" id="IPR050306">
    <property type="entry name" value="PfkB_Carbo_kinase"/>
</dbReference>
<dbReference type="InterPro" id="IPR002173">
    <property type="entry name" value="Carboh/pur_kinase_PfkB_CS"/>
</dbReference>
<dbReference type="SUPFAM" id="SSF53613">
    <property type="entry name" value="Ribokinase-like"/>
    <property type="match status" value="1"/>
</dbReference>
<evidence type="ECO:0000313" key="8">
    <source>
        <dbReference type="Proteomes" id="UP000249377"/>
    </source>
</evidence>
<dbReference type="Proteomes" id="UP000249377">
    <property type="component" value="Unassembled WGS sequence"/>
</dbReference>
<feature type="domain" description="Carbohydrate kinase PfkB" evidence="6">
    <location>
        <begin position="3"/>
        <end position="302"/>
    </location>
</feature>
<dbReference type="EMBL" id="QLYR01000001">
    <property type="protein sequence ID" value="RAQ30824.1"/>
    <property type="molecule type" value="Genomic_DNA"/>
</dbReference>
<evidence type="ECO:0000313" key="7">
    <source>
        <dbReference type="EMBL" id="RAQ30824.1"/>
    </source>
</evidence>
<sequence>MAQKIMLVGEPMVLFIAQQPGPLHEAASFSAGIAGAEYNVAVGLRRLGHEAGYLTRLGRDPFGKRIAAQMEKNGLDLSLVSYSRERATGFMLKAKSSLGDPDIFYFRKNSAASELDEASIDRLDMSGFRYLHLTGIFPALSEQTWSASLRLLERAKENRLTVFFDPNLRPQLWKDKALMCRRINLLARKADYFLPGTGEGEILMGSREAGEIARYYRAQGVPCVVVKTGPKGALAAVGEEMMTVPGYRVDRVVDTVGAGDGFAAGFISAVAEGLPLEAAVLRANAVGAIQVMHESDNEGLPARAELGRFMAAVPRAEET</sequence>
<gene>
    <name evidence="7" type="ORF">DPQ25_02810</name>
</gene>
<keyword evidence="3" id="KW-0547">Nucleotide-binding</keyword>
<accession>A0A328ULL4</accession>
<name>A0A328ULL4_9FIRM</name>
<dbReference type="InterPro" id="IPR011611">
    <property type="entry name" value="PfkB_dom"/>
</dbReference>
<dbReference type="PANTHER" id="PTHR43085">
    <property type="entry name" value="HEXOKINASE FAMILY MEMBER"/>
    <property type="match status" value="1"/>
</dbReference>
<evidence type="ECO:0000259" key="6">
    <source>
        <dbReference type="Pfam" id="PF00294"/>
    </source>
</evidence>
<reference evidence="7 8" key="1">
    <citation type="submission" date="2018-06" db="EMBL/GenBank/DDBJ databases">
        <title>Noncontiguous genome sequence of Ruminococcaceae bacterium ASD2818.</title>
        <authorList>
            <person name="Chaplin A.V."/>
            <person name="Sokolova S.R."/>
            <person name="Kochetkova T.O."/>
            <person name="Goltsov A.Y."/>
            <person name="Trofimov D.Y."/>
            <person name="Efimov B.A."/>
        </authorList>
    </citation>
    <scope>NUCLEOTIDE SEQUENCE [LARGE SCALE GENOMIC DNA]</scope>
    <source>
        <strain evidence="7 8">ASD2818</strain>
    </source>
</reference>
<dbReference type="AlphaFoldDB" id="A0A328ULL4"/>
<dbReference type="PROSITE" id="PS00584">
    <property type="entry name" value="PFKB_KINASES_2"/>
    <property type="match status" value="1"/>
</dbReference>
<comment type="similarity">
    <text evidence="1">Belongs to the carbohydrate kinase PfkB family.</text>
</comment>
<evidence type="ECO:0000256" key="1">
    <source>
        <dbReference type="ARBA" id="ARBA00010688"/>
    </source>
</evidence>
<keyword evidence="4 7" id="KW-0418">Kinase</keyword>
<comment type="caution">
    <text evidence="7">The sequence shown here is derived from an EMBL/GenBank/DDBJ whole genome shotgun (WGS) entry which is preliminary data.</text>
</comment>
<evidence type="ECO:0000256" key="3">
    <source>
        <dbReference type="ARBA" id="ARBA00022741"/>
    </source>
</evidence>
<dbReference type="Gene3D" id="3.40.1190.20">
    <property type="match status" value="1"/>
</dbReference>
<proteinExistence type="inferred from homology"/>
<dbReference type="GO" id="GO:0005524">
    <property type="term" value="F:ATP binding"/>
    <property type="evidence" value="ECO:0007669"/>
    <property type="project" value="UniProtKB-KW"/>
</dbReference>
<evidence type="ECO:0000256" key="2">
    <source>
        <dbReference type="ARBA" id="ARBA00022679"/>
    </source>
</evidence>
<evidence type="ECO:0000256" key="5">
    <source>
        <dbReference type="ARBA" id="ARBA00022840"/>
    </source>
</evidence>
<evidence type="ECO:0000256" key="4">
    <source>
        <dbReference type="ARBA" id="ARBA00022777"/>
    </source>
</evidence>
<dbReference type="InterPro" id="IPR029056">
    <property type="entry name" value="Ribokinase-like"/>
</dbReference>
<keyword evidence="2" id="KW-0808">Transferase</keyword>